<feature type="compositionally biased region" description="Pro residues" evidence="1">
    <location>
        <begin position="68"/>
        <end position="77"/>
    </location>
</feature>
<reference evidence="2 4" key="1">
    <citation type="journal article" date="2014" name="BMC Genomics">
        <title>Genome sequence of Anopheles sinensis provides insight into genetics basis of mosquito competence for malaria parasites.</title>
        <authorList>
            <person name="Zhou D."/>
            <person name="Zhang D."/>
            <person name="Ding G."/>
            <person name="Shi L."/>
            <person name="Hou Q."/>
            <person name="Ye Y."/>
            <person name="Xu Y."/>
            <person name="Zhou H."/>
            <person name="Xiong C."/>
            <person name="Li S."/>
            <person name="Yu J."/>
            <person name="Hong S."/>
            <person name="Yu X."/>
            <person name="Zou P."/>
            <person name="Chen C."/>
            <person name="Chang X."/>
            <person name="Wang W."/>
            <person name="Lv Y."/>
            <person name="Sun Y."/>
            <person name="Ma L."/>
            <person name="Shen B."/>
            <person name="Zhu C."/>
        </authorList>
    </citation>
    <scope>NUCLEOTIDE SEQUENCE [LARGE SCALE GENOMIC DNA]</scope>
</reference>
<dbReference type="EMBL" id="ATLV01020694">
    <property type="status" value="NOT_ANNOTATED_CDS"/>
    <property type="molecule type" value="Genomic_DNA"/>
</dbReference>
<dbReference type="EnsemblMetazoa" id="ASIC013572-RA">
    <property type="protein sequence ID" value="ASIC013572-PA"/>
    <property type="gene ID" value="ASIC013572"/>
</dbReference>
<organism evidence="2">
    <name type="scientific">Anopheles sinensis</name>
    <name type="common">Mosquito</name>
    <dbReference type="NCBI Taxonomy" id="74873"/>
    <lineage>
        <taxon>Eukaryota</taxon>
        <taxon>Metazoa</taxon>
        <taxon>Ecdysozoa</taxon>
        <taxon>Arthropoda</taxon>
        <taxon>Hexapoda</taxon>
        <taxon>Insecta</taxon>
        <taxon>Pterygota</taxon>
        <taxon>Neoptera</taxon>
        <taxon>Endopterygota</taxon>
        <taxon>Diptera</taxon>
        <taxon>Nematocera</taxon>
        <taxon>Culicoidea</taxon>
        <taxon>Culicidae</taxon>
        <taxon>Anophelinae</taxon>
        <taxon>Anopheles</taxon>
    </lineage>
</organism>
<evidence type="ECO:0000313" key="3">
    <source>
        <dbReference type="EnsemblMetazoa" id="ASIC013572-PA"/>
    </source>
</evidence>
<proteinExistence type="predicted"/>
<feature type="region of interest" description="Disordered" evidence="1">
    <location>
        <begin position="36"/>
        <end position="77"/>
    </location>
</feature>
<feature type="compositionally biased region" description="Low complexity" evidence="1">
    <location>
        <begin position="57"/>
        <end position="67"/>
    </location>
</feature>
<gene>
    <name evidence="2" type="ORF">ZHAS_00013572</name>
</gene>
<dbReference type="AlphaFoldDB" id="A0A084W5U0"/>
<reference evidence="3" key="2">
    <citation type="submission" date="2020-05" db="UniProtKB">
        <authorList>
            <consortium name="EnsemblMetazoa"/>
        </authorList>
    </citation>
    <scope>IDENTIFICATION</scope>
</reference>
<sequence length="134" mass="14995">MSTAHGVEKARRKGEKVGSRSWKKLLEDLVGHYAPKQMCCGNTSETERETQHNNNGQAQSSSRSSLPPARPFCPIPWPGLPPFHGMKLKIQASQLRRGKQDGVRRYNGYHSPLAAPSPHTFAPKERLQRPKPFA</sequence>
<dbReference type="Proteomes" id="UP000030765">
    <property type="component" value="Unassembled WGS sequence"/>
</dbReference>
<evidence type="ECO:0000256" key="1">
    <source>
        <dbReference type="SAM" id="MobiDB-lite"/>
    </source>
</evidence>
<evidence type="ECO:0000313" key="2">
    <source>
        <dbReference type="EMBL" id="KFB45584.1"/>
    </source>
</evidence>
<dbReference type="VEuPathDB" id="VectorBase:ASIC013572"/>
<dbReference type="EMBL" id="KE525305">
    <property type="protein sequence ID" value="KFB45584.1"/>
    <property type="molecule type" value="Genomic_DNA"/>
</dbReference>
<evidence type="ECO:0000313" key="4">
    <source>
        <dbReference type="Proteomes" id="UP000030765"/>
    </source>
</evidence>
<accession>A0A084W5U0</accession>
<feature type="region of interest" description="Disordered" evidence="1">
    <location>
        <begin position="1"/>
        <end position="21"/>
    </location>
</feature>
<protein>
    <submittedName>
        <fullName evidence="2 3">Uncharacterized protein</fullName>
    </submittedName>
</protein>
<name>A0A084W5U0_ANOSI</name>
<keyword evidence="4" id="KW-1185">Reference proteome</keyword>
<feature type="region of interest" description="Disordered" evidence="1">
    <location>
        <begin position="95"/>
        <end position="134"/>
    </location>
</feature>